<keyword evidence="2" id="KW-0472">Membrane</keyword>
<gene>
    <name evidence="3" type="ORF">L227DRAFT_402565</name>
</gene>
<feature type="transmembrane region" description="Helical" evidence="2">
    <location>
        <begin position="115"/>
        <end position="132"/>
    </location>
</feature>
<dbReference type="AlphaFoldDB" id="A0A5C2RSA6"/>
<keyword evidence="2" id="KW-1133">Transmembrane helix</keyword>
<proteinExistence type="predicted"/>
<feature type="compositionally biased region" description="Basic residues" evidence="1">
    <location>
        <begin position="18"/>
        <end position="43"/>
    </location>
</feature>
<protein>
    <submittedName>
        <fullName evidence="3">Uncharacterized protein</fullName>
    </submittedName>
</protein>
<evidence type="ECO:0000256" key="2">
    <source>
        <dbReference type="SAM" id="Phobius"/>
    </source>
</evidence>
<sequence>MSRRPAGCRAAGRDSRPRHPCHPRRPRHPCRPCHPRRPRHPRRPPVLPIPISIFAVLAISSVLSQAVRQGHVQWHRPSPRHSRLRHSVTVSFMPDCRCATTYVMRTRQGKPLEPWLLEIAFILLIVVVRSLVRSHATSSRNPYDPWRSHMTLSSCCSRSTS</sequence>
<organism evidence="3 4">
    <name type="scientific">Lentinus tigrinus ALCF2SS1-6</name>
    <dbReference type="NCBI Taxonomy" id="1328759"/>
    <lineage>
        <taxon>Eukaryota</taxon>
        <taxon>Fungi</taxon>
        <taxon>Dikarya</taxon>
        <taxon>Basidiomycota</taxon>
        <taxon>Agaricomycotina</taxon>
        <taxon>Agaricomycetes</taxon>
        <taxon>Polyporales</taxon>
        <taxon>Polyporaceae</taxon>
        <taxon>Lentinus</taxon>
    </lineage>
</organism>
<reference evidence="3" key="1">
    <citation type="journal article" date="2018" name="Genome Biol. Evol.">
        <title>Genomics and development of Lentinus tigrinus, a white-rot wood-decaying mushroom with dimorphic fruiting bodies.</title>
        <authorList>
            <person name="Wu B."/>
            <person name="Xu Z."/>
            <person name="Knudson A."/>
            <person name="Carlson A."/>
            <person name="Chen N."/>
            <person name="Kovaka S."/>
            <person name="LaButti K."/>
            <person name="Lipzen A."/>
            <person name="Pennachio C."/>
            <person name="Riley R."/>
            <person name="Schakwitz W."/>
            <person name="Umezawa K."/>
            <person name="Ohm R.A."/>
            <person name="Grigoriev I.V."/>
            <person name="Nagy L.G."/>
            <person name="Gibbons J."/>
            <person name="Hibbett D."/>
        </authorList>
    </citation>
    <scope>NUCLEOTIDE SEQUENCE [LARGE SCALE GENOMIC DNA]</scope>
    <source>
        <strain evidence="3">ALCF2SS1-6</strain>
    </source>
</reference>
<feature type="region of interest" description="Disordered" evidence="1">
    <location>
        <begin position="1"/>
        <end position="44"/>
    </location>
</feature>
<dbReference type="Proteomes" id="UP000313359">
    <property type="component" value="Unassembled WGS sequence"/>
</dbReference>
<keyword evidence="4" id="KW-1185">Reference proteome</keyword>
<dbReference type="EMBL" id="ML122324">
    <property type="protein sequence ID" value="RPD53347.1"/>
    <property type="molecule type" value="Genomic_DNA"/>
</dbReference>
<accession>A0A5C2RSA6</accession>
<evidence type="ECO:0000313" key="3">
    <source>
        <dbReference type="EMBL" id="RPD53347.1"/>
    </source>
</evidence>
<name>A0A5C2RSA6_9APHY</name>
<keyword evidence="2" id="KW-0812">Transmembrane</keyword>
<evidence type="ECO:0000313" key="4">
    <source>
        <dbReference type="Proteomes" id="UP000313359"/>
    </source>
</evidence>
<feature type="transmembrane region" description="Helical" evidence="2">
    <location>
        <begin position="46"/>
        <end position="67"/>
    </location>
</feature>
<evidence type="ECO:0000256" key="1">
    <source>
        <dbReference type="SAM" id="MobiDB-lite"/>
    </source>
</evidence>